<accession>A0A8H9HV50</accession>
<dbReference type="GO" id="GO:0004674">
    <property type="term" value="F:protein serine/threonine kinase activity"/>
    <property type="evidence" value="ECO:0007669"/>
    <property type="project" value="UniProtKB-KW"/>
</dbReference>
<dbReference type="RefSeq" id="WP_159021780.1">
    <property type="nucleotide sequence ID" value="NZ_CP020567.1"/>
</dbReference>
<dbReference type="EMBL" id="BMUB01000007">
    <property type="protein sequence ID" value="GGU80437.1"/>
    <property type="molecule type" value="Genomic_DNA"/>
</dbReference>
<reference evidence="3" key="1">
    <citation type="journal article" date="2014" name="Int. J. Syst. Evol. Microbiol.">
        <title>Complete genome sequence of Corynebacterium casei LMG S-19264T (=DSM 44701T), isolated from a smear-ripened cheese.</title>
        <authorList>
            <consortium name="US DOE Joint Genome Institute (JGI-PGF)"/>
            <person name="Walter F."/>
            <person name="Albersmeier A."/>
            <person name="Kalinowski J."/>
            <person name="Ruckert C."/>
        </authorList>
    </citation>
    <scope>NUCLEOTIDE SEQUENCE</scope>
    <source>
        <strain evidence="3">JCM 4434</strain>
    </source>
</reference>
<evidence type="ECO:0000256" key="1">
    <source>
        <dbReference type="ARBA" id="ARBA00022527"/>
    </source>
</evidence>
<dbReference type="InterPro" id="IPR003594">
    <property type="entry name" value="HATPase_dom"/>
</dbReference>
<dbReference type="InterPro" id="IPR036890">
    <property type="entry name" value="HATPase_C_sf"/>
</dbReference>
<keyword evidence="1" id="KW-0723">Serine/threonine-protein kinase</keyword>
<dbReference type="AlphaFoldDB" id="A0A8H9HV50"/>
<dbReference type="PANTHER" id="PTHR35526:SF3">
    <property type="entry name" value="ANTI-SIGMA-F FACTOR RSBW"/>
    <property type="match status" value="1"/>
</dbReference>
<dbReference type="Gene3D" id="3.30.565.10">
    <property type="entry name" value="Histidine kinase-like ATPase, C-terminal domain"/>
    <property type="match status" value="1"/>
</dbReference>
<dbReference type="SUPFAM" id="SSF55874">
    <property type="entry name" value="ATPase domain of HSP90 chaperone/DNA topoisomerase II/histidine kinase"/>
    <property type="match status" value="1"/>
</dbReference>
<dbReference type="Pfam" id="PF13581">
    <property type="entry name" value="HATPase_c_2"/>
    <property type="match status" value="1"/>
</dbReference>
<evidence type="ECO:0000313" key="3">
    <source>
        <dbReference type="EMBL" id="GGU80437.1"/>
    </source>
</evidence>
<dbReference type="CDD" id="cd16936">
    <property type="entry name" value="HATPase_RsbW-like"/>
    <property type="match status" value="1"/>
</dbReference>
<proteinExistence type="predicted"/>
<gene>
    <name evidence="3" type="ORF">GCM10010502_35590</name>
</gene>
<keyword evidence="1" id="KW-0418">Kinase</keyword>
<dbReference type="InterPro" id="IPR050267">
    <property type="entry name" value="Anti-sigma-factor_SerPK"/>
</dbReference>
<name>A0A8H9HV50_KITAU</name>
<keyword evidence="1" id="KW-0808">Transferase</keyword>
<evidence type="ECO:0000259" key="2">
    <source>
        <dbReference type="Pfam" id="PF13581"/>
    </source>
</evidence>
<sequence length="156" mass="16733">MPQPTAVPTRVIDTGEASVPAAGRLATTTTVRLPYRSESVAAARRFVGAQLREWGLDDLVDDAALIVSELVTNSIKTGCQTRMLVGVRRPTDYTVRILVGDGSRSMPVMVQARPDATSGRGLAMVHRLTHGRWGVTPLPFGKVVHADLATPVPVPR</sequence>
<comment type="caution">
    <text evidence="3">The sequence shown here is derived from an EMBL/GenBank/DDBJ whole genome shotgun (WGS) entry which is preliminary data.</text>
</comment>
<organism evidence="3 4">
    <name type="scientific">Kitasatospora aureofaciens</name>
    <name type="common">Streptomyces aureofaciens</name>
    <dbReference type="NCBI Taxonomy" id="1894"/>
    <lineage>
        <taxon>Bacteria</taxon>
        <taxon>Bacillati</taxon>
        <taxon>Actinomycetota</taxon>
        <taxon>Actinomycetes</taxon>
        <taxon>Kitasatosporales</taxon>
        <taxon>Streptomycetaceae</taxon>
        <taxon>Kitasatospora</taxon>
    </lineage>
</organism>
<evidence type="ECO:0000313" key="4">
    <source>
        <dbReference type="Proteomes" id="UP000610124"/>
    </source>
</evidence>
<reference evidence="3" key="2">
    <citation type="submission" date="2020-09" db="EMBL/GenBank/DDBJ databases">
        <authorList>
            <person name="Sun Q."/>
            <person name="Ohkuma M."/>
        </authorList>
    </citation>
    <scope>NUCLEOTIDE SEQUENCE</scope>
    <source>
        <strain evidence="3">JCM 4434</strain>
    </source>
</reference>
<dbReference type="Proteomes" id="UP000610124">
    <property type="component" value="Unassembled WGS sequence"/>
</dbReference>
<feature type="domain" description="Histidine kinase/HSP90-like ATPase" evidence="2">
    <location>
        <begin position="34"/>
        <end position="129"/>
    </location>
</feature>
<protein>
    <recommendedName>
        <fullName evidence="2">Histidine kinase/HSP90-like ATPase domain-containing protein</fullName>
    </recommendedName>
</protein>
<dbReference type="PANTHER" id="PTHR35526">
    <property type="entry name" value="ANTI-SIGMA-F FACTOR RSBW-RELATED"/>
    <property type="match status" value="1"/>
</dbReference>